<dbReference type="SMART" id="SM00530">
    <property type="entry name" value="HTH_XRE"/>
    <property type="match status" value="1"/>
</dbReference>
<dbReference type="Gene3D" id="1.10.260.40">
    <property type="entry name" value="lambda repressor-like DNA-binding domains"/>
    <property type="match status" value="1"/>
</dbReference>
<gene>
    <name evidence="3" type="ORF">IM660_01160</name>
</gene>
<feature type="domain" description="HTH cro/C1-type" evidence="2">
    <location>
        <begin position="6"/>
        <end position="60"/>
    </location>
</feature>
<dbReference type="PROSITE" id="PS50943">
    <property type="entry name" value="HTH_CROC1"/>
    <property type="match status" value="1"/>
</dbReference>
<dbReference type="GO" id="GO:0003677">
    <property type="term" value="F:DNA binding"/>
    <property type="evidence" value="ECO:0007669"/>
    <property type="project" value="UniProtKB-KW"/>
</dbReference>
<dbReference type="Pfam" id="PF01381">
    <property type="entry name" value="HTH_3"/>
    <property type="match status" value="1"/>
</dbReference>
<evidence type="ECO:0000313" key="4">
    <source>
        <dbReference type="Proteomes" id="UP000593758"/>
    </source>
</evidence>
<dbReference type="GO" id="GO:0005829">
    <property type="term" value="C:cytosol"/>
    <property type="evidence" value="ECO:0007669"/>
    <property type="project" value="TreeGrafter"/>
</dbReference>
<dbReference type="Proteomes" id="UP000593758">
    <property type="component" value="Chromosome"/>
</dbReference>
<protein>
    <submittedName>
        <fullName evidence="3">Cupin domain-containing protein</fullName>
    </submittedName>
</protein>
<keyword evidence="1" id="KW-0238">DNA-binding</keyword>
<sequence length="178" mass="19443">MIGDRLRVLRRARSLTLRSLAERTGLSVALLSQIENGKTDPSVETLRKLAKVFESDLADLFREPDAPPVHVSRAGERFRMQAPAGQITYERLTPGRGDLEVLRADLAPGDRSATEPWGHVSTECVYVLSGQITATVDGQDYEVATGESITFDSRLPHLFANHTDAPAQIILAVTPPTP</sequence>
<evidence type="ECO:0000259" key="2">
    <source>
        <dbReference type="PROSITE" id="PS50943"/>
    </source>
</evidence>
<dbReference type="PANTHER" id="PTHR46797">
    <property type="entry name" value="HTH-TYPE TRANSCRIPTIONAL REGULATOR"/>
    <property type="match status" value="1"/>
</dbReference>
<dbReference type="AlphaFoldDB" id="A0A7M1STQ8"/>
<dbReference type="Gene3D" id="2.60.120.10">
    <property type="entry name" value="Jelly Rolls"/>
    <property type="match status" value="1"/>
</dbReference>
<dbReference type="CDD" id="cd00093">
    <property type="entry name" value="HTH_XRE"/>
    <property type="match status" value="1"/>
</dbReference>
<dbReference type="EMBL" id="CP063169">
    <property type="protein sequence ID" value="QOR70956.1"/>
    <property type="molecule type" value="Genomic_DNA"/>
</dbReference>
<dbReference type="InterPro" id="IPR011051">
    <property type="entry name" value="RmlC_Cupin_sf"/>
</dbReference>
<name>A0A7M1STQ8_9MICO</name>
<accession>A0A7M1STQ8</accession>
<dbReference type="InterPro" id="IPR014710">
    <property type="entry name" value="RmlC-like_jellyroll"/>
</dbReference>
<evidence type="ECO:0000256" key="1">
    <source>
        <dbReference type="ARBA" id="ARBA00023125"/>
    </source>
</evidence>
<evidence type="ECO:0000313" key="3">
    <source>
        <dbReference type="EMBL" id="QOR70956.1"/>
    </source>
</evidence>
<dbReference type="RefSeq" id="WP_193497626.1">
    <property type="nucleotide sequence ID" value="NZ_CP063169.1"/>
</dbReference>
<dbReference type="SUPFAM" id="SSF47413">
    <property type="entry name" value="lambda repressor-like DNA-binding domains"/>
    <property type="match status" value="1"/>
</dbReference>
<dbReference type="SUPFAM" id="SSF51182">
    <property type="entry name" value="RmlC-like cupins"/>
    <property type="match status" value="1"/>
</dbReference>
<dbReference type="InterPro" id="IPR001387">
    <property type="entry name" value="Cro/C1-type_HTH"/>
</dbReference>
<keyword evidence="4" id="KW-1185">Reference proteome</keyword>
<proteinExistence type="predicted"/>
<organism evidence="3 4">
    <name type="scientific">Ruania alkalisoli</name>
    <dbReference type="NCBI Taxonomy" id="2779775"/>
    <lineage>
        <taxon>Bacteria</taxon>
        <taxon>Bacillati</taxon>
        <taxon>Actinomycetota</taxon>
        <taxon>Actinomycetes</taxon>
        <taxon>Micrococcales</taxon>
        <taxon>Ruaniaceae</taxon>
        <taxon>Ruania</taxon>
    </lineage>
</organism>
<dbReference type="CDD" id="cd02209">
    <property type="entry name" value="cupin_XRE_C"/>
    <property type="match status" value="1"/>
</dbReference>
<dbReference type="InterPro" id="IPR050807">
    <property type="entry name" value="TransReg_Diox_bact_type"/>
</dbReference>
<dbReference type="Pfam" id="PF07883">
    <property type="entry name" value="Cupin_2"/>
    <property type="match status" value="1"/>
</dbReference>
<dbReference type="InterPro" id="IPR010982">
    <property type="entry name" value="Lambda_DNA-bd_dom_sf"/>
</dbReference>
<reference evidence="3 4" key="1">
    <citation type="submission" date="2020-10" db="EMBL/GenBank/DDBJ databases">
        <title>Haloactinobacterium sp. RN3S43, a bacterium isolated from saline soil.</title>
        <authorList>
            <person name="Sun J.-Q."/>
        </authorList>
    </citation>
    <scope>NUCLEOTIDE SEQUENCE [LARGE SCALE GENOMIC DNA]</scope>
    <source>
        <strain evidence="3 4">RN3S43</strain>
    </source>
</reference>
<dbReference type="PANTHER" id="PTHR46797:SF1">
    <property type="entry name" value="METHYLPHOSPHONATE SYNTHASE"/>
    <property type="match status" value="1"/>
</dbReference>
<dbReference type="GO" id="GO:0003700">
    <property type="term" value="F:DNA-binding transcription factor activity"/>
    <property type="evidence" value="ECO:0007669"/>
    <property type="project" value="TreeGrafter"/>
</dbReference>
<dbReference type="InterPro" id="IPR013096">
    <property type="entry name" value="Cupin_2"/>
</dbReference>
<dbReference type="KEGG" id="halt:IM660_01160"/>